<organism evidence="1 2">
    <name type="scientific">Crassaminicella indica</name>
    <dbReference type="NCBI Taxonomy" id="2855394"/>
    <lineage>
        <taxon>Bacteria</taxon>
        <taxon>Bacillati</taxon>
        <taxon>Bacillota</taxon>
        <taxon>Clostridia</taxon>
        <taxon>Eubacteriales</taxon>
        <taxon>Clostridiaceae</taxon>
        <taxon>Crassaminicella</taxon>
    </lineage>
</organism>
<evidence type="ECO:0000313" key="1">
    <source>
        <dbReference type="EMBL" id="QXM05089.1"/>
    </source>
</evidence>
<dbReference type="InterPro" id="IPR001448">
    <property type="entry name" value="SASP_alpha/beta-type"/>
</dbReference>
<protein>
    <submittedName>
        <fullName evidence="1">Alpha/beta-type small acid-soluble spore protein</fullName>
    </submittedName>
</protein>
<sequence length="55" mass="6258">MAKNKAVVLEARAALNQFKLEISNELGLSKELTSRKNRYDSGYMVKKLIEISKET</sequence>
<gene>
    <name evidence="1" type="ORF">KVH43_06675</name>
</gene>
<dbReference type="EMBL" id="CP078093">
    <property type="protein sequence ID" value="QXM05089.1"/>
    <property type="molecule type" value="Genomic_DNA"/>
</dbReference>
<dbReference type="RefSeq" id="WP_218281789.1">
    <property type="nucleotide sequence ID" value="NZ_CP078093.1"/>
</dbReference>
<dbReference type="Pfam" id="PF00269">
    <property type="entry name" value="SASP"/>
    <property type="match status" value="1"/>
</dbReference>
<proteinExistence type="predicted"/>
<evidence type="ECO:0000313" key="2">
    <source>
        <dbReference type="Proteomes" id="UP000886818"/>
    </source>
</evidence>
<dbReference type="Proteomes" id="UP000886818">
    <property type="component" value="Chromosome"/>
</dbReference>
<keyword evidence="2" id="KW-1185">Reference proteome</keyword>
<accession>A0ABX8R7S0</accession>
<reference evidence="1" key="1">
    <citation type="submission" date="2021-07" db="EMBL/GenBank/DDBJ databases">
        <title>Complete genome sequence of Crassaminicella sp. 143-21, isolated from a deep-sea hydrothermal vent.</title>
        <authorList>
            <person name="Li X."/>
        </authorList>
    </citation>
    <scope>NUCLEOTIDE SEQUENCE</scope>
    <source>
        <strain evidence="1">143-21</strain>
    </source>
</reference>
<name>A0ABX8R7S0_9CLOT</name>